<dbReference type="GO" id="GO:0003899">
    <property type="term" value="F:DNA-directed RNA polymerase activity"/>
    <property type="evidence" value="ECO:0007669"/>
    <property type="project" value="InterPro"/>
</dbReference>
<reference evidence="2" key="2">
    <citation type="submission" date="2017-06" db="EMBL/GenBank/DDBJ databases">
        <title>WGS assembly of Brachypodium distachyon.</title>
        <authorList>
            <consortium name="The International Brachypodium Initiative"/>
            <person name="Lucas S."/>
            <person name="Harmon-Smith M."/>
            <person name="Lail K."/>
            <person name="Tice H."/>
            <person name="Grimwood J."/>
            <person name="Bruce D."/>
            <person name="Barry K."/>
            <person name="Shu S."/>
            <person name="Lindquist E."/>
            <person name="Wang M."/>
            <person name="Pitluck S."/>
            <person name="Vogel J.P."/>
            <person name="Garvin D.F."/>
            <person name="Mockler T.C."/>
            <person name="Schmutz J."/>
            <person name="Rokhsar D."/>
            <person name="Bevan M.W."/>
        </authorList>
    </citation>
    <scope>NUCLEOTIDE SEQUENCE</scope>
    <source>
        <strain evidence="2">Bd21</strain>
    </source>
</reference>
<dbReference type="GO" id="GO:0003677">
    <property type="term" value="F:DNA binding"/>
    <property type="evidence" value="ECO:0007669"/>
    <property type="project" value="InterPro"/>
</dbReference>
<evidence type="ECO:0000256" key="1">
    <source>
        <dbReference type="SAM" id="Phobius"/>
    </source>
</evidence>
<dbReference type="OrthoDB" id="1728827at2759"/>
<organism evidence="2">
    <name type="scientific">Brachypodium distachyon</name>
    <name type="common">Purple false brome</name>
    <name type="synonym">Trachynia distachya</name>
    <dbReference type="NCBI Taxonomy" id="15368"/>
    <lineage>
        <taxon>Eukaryota</taxon>
        <taxon>Viridiplantae</taxon>
        <taxon>Streptophyta</taxon>
        <taxon>Embryophyta</taxon>
        <taxon>Tracheophyta</taxon>
        <taxon>Spermatophyta</taxon>
        <taxon>Magnoliopsida</taxon>
        <taxon>Liliopsida</taxon>
        <taxon>Poales</taxon>
        <taxon>Poaceae</taxon>
        <taxon>BOP clade</taxon>
        <taxon>Pooideae</taxon>
        <taxon>Stipodae</taxon>
        <taxon>Brachypodieae</taxon>
        <taxon>Brachypodium</taxon>
    </lineage>
</organism>
<reference evidence="3" key="3">
    <citation type="submission" date="2018-08" db="UniProtKB">
        <authorList>
            <consortium name="EnsemblPlants"/>
        </authorList>
    </citation>
    <scope>IDENTIFICATION</scope>
    <source>
        <strain evidence="3">cv. Bd21</strain>
    </source>
</reference>
<evidence type="ECO:0000313" key="4">
    <source>
        <dbReference type="Proteomes" id="UP000008810"/>
    </source>
</evidence>
<evidence type="ECO:0000313" key="2">
    <source>
        <dbReference type="EMBL" id="KQJ88136.1"/>
    </source>
</evidence>
<accession>A0A0Q3IPC8</accession>
<protein>
    <submittedName>
        <fullName evidence="2 3">Uncharacterized protein</fullName>
    </submittedName>
</protein>
<keyword evidence="1" id="KW-0472">Membrane</keyword>
<dbReference type="Proteomes" id="UP000008810">
    <property type="component" value="Chromosome 4"/>
</dbReference>
<dbReference type="GO" id="GO:0006351">
    <property type="term" value="P:DNA-templated transcription"/>
    <property type="evidence" value="ECO:0007669"/>
    <property type="project" value="InterPro"/>
</dbReference>
<keyword evidence="1" id="KW-1133">Transmembrane helix</keyword>
<keyword evidence="1" id="KW-0812">Transmembrane</keyword>
<dbReference type="InterPro" id="IPR037034">
    <property type="entry name" value="RNA_pol_Rpb2_2_sf"/>
</dbReference>
<dbReference type="EMBL" id="CM000883">
    <property type="protein sequence ID" value="KQJ88136.1"/>
    <property type="molecule type" value="Genomic_DNA"/>
</dbReference>
<keyword evidence="4" id="KW-1185">Reference proteome</keyword>
<feature type="transmembrane region" description="Helical" evidence="1">
    <location>
        <begin position="21"/>
        <end position="45"/>
    </location>
</feature>
<dbReference type="Gene3D" id="3.90.1110.10">
    <property type="entry name" value="RNA polymerase Rpb2, domain 2"/>
    <property type="match status" value="1"/>
</dbReference>
<dbReference type="Gramene" id="KQJ88136">
    <property type="protein sequence ID" value="KQJ88136"/>
    <property type="gene ID" value="BRADI_4g15745v3"/>
</dbReference>
<sequence length="120" mass="13816">MKRRRVYIKLIDSTTNNDLNGAKIISISFLYANMPIWFFIFYFALGVSSDKEVFDMIDMKDCDASVINVISATIRESDELCEGFRQSDKARKYVDDLVKSSKFPPAEPLLIMLRNISFLV</sequence>
<proteinExistence type="predicted"/>
<dbReference type="InParanoid" id="A0A0Q3IPC8"/>
<reference evidence="2 3" key="1">
    <citation type="journal article" date="2010" name="Nature">
        <title>Genome sequencing and analysis of the model grass Brachypodium distachyon.</title>
        <authorList>
            <consortium name="International Brachypodium Initiative"/>
        </authorList>
    </citation>
    <scope>NUCLEOTIDE SEQUENCE [LARGE SCALE GENOMIC DNA]</scope>
    <source>
        <strain evidence="2 3">Bd21</strain>
    </source>
</reference>
<evidence type="ECO:0000313" key="3">
    <source>
        <dbReference type="EnsemblPlants" id="KQJ88136"/>
    </source>
</evidence>
<gene>
    <name evidence="2" type="ORF">BRADI_4g15745v3</name>
</gene>
<dbReference type="EnsemblPlants" id="KQJ88136">
    <property type="protein sequence ID" value="KQJ88136"/>
    <property type="gene ID" value="BRADI_4g15745v3"/>
</dbReference>
<dbReference type="STRING" id="15368.A0A0Q3IPC8"/>
<dbReference type="AlphaFoldDB" id="A0A0Q3IPC8"/>
<name>A0A0Q3IPC8_BRADI</name>